<dbReference type="PANTHER" id="PTHR10535:SF0">
    <property type="entry name" value="DNA-DIRECTED RNA POLYMERASES I, II, AND III SUBUNIT RPABC1"/>
    <property type="match status" value="1"/>
</dbReference>
<dbReference type="GO" id="GO:0003677">
    <property type="term" value="F:DNA binding"/>
    <property type="evidence" value="ECO:0007669"/>
    <property type="project" value="InterPro"/>
</dbReference>
<dbReference type="GO" id="GO:0006362">
    <property type="term" value="P:transcription elongation by RNA polymerase I"/>
    <property type="evidence" value="ECO:0007669"/>
    <property type="project" value="TreeGrafter"/>
</dbReference>
<organism evidence="3">
    <name type="scientific">viral metagenome</name>
    <dbReference type="NCBI Taxonomy" id="1070528"/>
    <lineage>
        <taxon>unclassified sequences</taxon>
        <taxon>metagenomes</taxon>
        <taxon>organismal metagenomes</taxon>
    </lineage>
</organism>
<dbReference type="InterPro" id="IPR014381">
    <property type="entry name" value="Arch_Rpo5/euc_Rpb5"/>
</dbReference>
<name>A0A6C0EKJ3_9ZZZZ</name>
<dbReference type="AlphaFoldDB" id="A0A6C0EKJ3"/>
<feature type="domain" description="RNA polymerase subunit H/Rpb5 C-terminal" evidence="2">
    <location>
        <begin position="132"/>
        <end position="204"/>
    </location>
</feature>
<reference evidence="3" key="1">
    <citation type="journal article" date="2020" name="Nature">
        <title>Giant virus diversity and host interactions through global metagenomics.</title>
        <authorList>
            <person name="Schulz F."/>
            <person name="Roux S."/>
            <person name="Paez-Espino D."/>
            <person name="Jungbluth S."/>
            <person name="Walsh D.A."/>
            <person name="Denef V.J."/>
            <person name="McMahon K.D."/>
            <person name="Konstantinidis K.T."/>
            <person name="Eloe-Fadrosh E.A."/>
            <person name="Kyrpides N.C."/>
            <person name="Woyke T."/>
        </authorList>
    </citation>
    <scope>NUCLEOTIDE SEQUENCE</scope>
    <source>
        <strain evidence="3">GVMAG-M-3300009068-24</strain>
    </source>
</reference>
<dbReference type="GO" id="GO:0005736">
    <property type="term" value="C:RNA polymerase I complex"/>
    <property type="evidence" value="ECO:0007669"/>
    <property type="project" value="TreeGrafter"/>
</dbReference>
<dbReference type="EMBL" id="MN738881">
    <property type="protein sequence ID" value="QHT29696.1"/>
    <property type="molecule type" value="Genomic_DNA"/>
</dbReference>
<accession>A0A6C0EKJ3</accession>
<evidence type="ECO:0000256" key="1">
    <source>
        <dbReference type="ARBA" id="ARBA00023163"/>
    </source>
</evidence>
<dbReference type="InterPro" id="IPR000783">
    <property type="entry name" value="RNA_pol_subH/Rpb5_C"/>
</dbReference>
<dbReference type="InterPro" id="IPR035913">
    <property type="entry name" value="RPB5-like_sf"/>
</dbReference>
<dbReference type="SUPFAM" id="SSF55287">
    <property type="entry name" value="RPB5-like RNA polymerase subunit"/>
    <property type="match status" value="1"/>
</dbReference>
<dbReference type="PANTHER" id="PTHR10535">
    <property type="entry name" value="DNA-DIRECTED RNA POLYMERASES I, II, AND III SUBUNIT RPABC1"/>
    <property type="match status" value="1"/>
</dbReference>
<proteinExistence type="predicted"/>
<dbReference type="Pfam" id="PF01191">
    <property type="entry name" value="RNA_pol_Rpb5_C"/>
    <property type="match status" value="1"/>
</dbReference>
<dbReference type="GO" id="GO:0042797">
    <property type="term" value="P:tRNA transcription by RNA polymerase III"/>
    <property type="evidence" value="ECO:0007669"/>
    <property type="project" value="TreeGrafter"/>
</dbReference>
<dbReference type="GO" id="GO:0006366">
    <property type="term" value="P:transcription by RNA polymerase II"/>
    <property type="evidence" value="ECO:0007669"/>
    <property type="project" value="TreeGrafter"/>
</dbReference>
<dbReference type="PIRSF" id="PIRSF000747">
    <property type="entry name" value="RPB5"/>
    <property type="match status" value="1"/>
</dbReference>
<dbReference type="Gene3D" id="3.90.940.20">
    <property type="entry name" value="RPB5-like RNA polymerase subunit"/>
    <property type="match status" value="1"/>
</dbReference>
<protein>
    <recommendedName>
        <fullName evidence="2">RNA polymerase subunit H/Rpb5 C-terminal domain-containing protein</fullName>
    </recommendedName>
</protein>
<evidence type="ECO:0000313" key="3">
    <source>
        <dbReference type="EMBL" id="QHT29696.1"/>
    </source>
</evidence>
<evidence type="ECO:0000259" key="2">
    <source>
        <dbReference type="Pfam" id="PF01191"/>
    </source>
</evidence>
<dbReference type="GO" id="GO:0003899">
    <property type="term" value="F:DNA-directed RNA polymerase activity"/>
    <property type="evidence" value="ECO:0007669"/>
    <property type="project" value="InterPro"/>
</dbReference>
<sequence>MSSSQQILSLYKSRVTIIELLRTLQYNVQDYESFSINEVDAMSKHAQLDMLIEHASEKKKVYIKYVSCVRQGNLDNIVDDLFISETVLDKRTDTLILISDDEPNDMIRSKVEYLFNHDGIFVVIHNIKRLQFNLLKHKDVPPVRVLTEEEQTELMKKYRIDASQLPSISRFDPVSLAICLRPGQVCVFKRNSVVALETDFYRICE</sequence>
<dbReference type="GO" id="GO:0005666">
    <property type="term" value="C:RNA polymerase III complex"/>
    <property type="evidence" value="ECO:0007669"/>
    <property type="project" value="TreeGrafter"/>
</dbReference>
<dbReference type="GO" id="GO:0005665">
    <property type="term" value="C:RNA polymerase II, core complex"/>
    <property type="evidence" value="ECO:0007669"/>
    <property type="project" value="TreeGrafter"/>
</dbReference>
<keyword evidence="1" id="KW-0804">Transcription</keyword>